<comment type="caution">
    <text evidence="2">The sequence shown here is derived from an EMBL/GenBank/DDBJ whole genome shotgun (WGS) entry which is preliminary data.</text>
</comment>
<name>A0ABS5E9R3_9PROT</name>
<keyword evidence="3" id="KW-1185">Reference proteome</keyword>
<evidence type="ECO:0000256" key="1">
    <source>
        <dbReference type="SAM" id="SignalP"/>
    </source>
</evidence>
<dbReference type="EMBL" id="JAGRQH010000011">
    <property type="protein sequence ID" value="MBR0560614.1"/>
    <property type="molecule type" value="Genomic_DNA"/>
</dbReference>
<dbReference type="Proteomes" id="UP000677812">
    <property type="component" value="Unassembled WGS sequence"/>
</dbReference>
<reference evidence="2 3" key="1">
    <citation type="submission" date="2021-04" db="EMBL/GenBank/DDBJ databases">
        <title>The complete genome sequence of Neokomagataea sp. TBRC 2177.</title>
        <authorList>
            <person name="Charoenyingcharoen P."/>
            <person name="Yukphan P."/>
        </authorList>
    </citation>
    <scope>NUCLEOTIDE SEQUENCE [LARGE SCALE GENOMIC DNA]</scope>
    <source>
        <strain evidence="2 3">TBRC 2177</strain>
    </source>
</reference>
<protein>
    <submittedName>
        <fullName evidence="2">Copper resistance protein B</fullName>
    </submittedName>
</protein>
<feature type="signal peptide" evidence="1">
    <location>
        <begin position="1"/>
        <end position="24"/>
    </location>
</feature>
<sequence length="262" mass="29268">MKHIIPALTFGALSILALPRSAHAQIITIHHAADAPTDNAPTSMPGMSPVMMDQATWFHGIFNQLEGRYAPQGTDFRWDGEMWFGSDYNRLWLRSEGTLSKGQLSDGQHEILYSRAISTYWNLQGGTRIDLDSGPTRAWAAFGVEGLALYQFELGAMGYVGGNGGAAARLEGSYDILLTNRLILQPQVELNAYTRPDPARGVGSGLSEIDTGIRLRYEHWRKFAPYLAMTYNTPLGQARHFPDNRNDIRSALRFTFGLRNWF</sequence>
<dbReference type="RefSeq" id="WP_211683200.1">
    <property type="nucleotide sequence ID" value="NZ_JAGRQH010000011.1"/>
</dbReference>
<gene>
    <name evidence="2" type="ORF">KB213_11195</name>
</gene>
<keyword evidence="1" id="KW-0732">Signal</keyword>
<dbReference type="Pfam" id="PF05275">
    <property type="entry name" value="CopB"/>
    <property type="match status" value="1"/>
</dbReference>
<accession>A0ABS5E9R3</accession>
<proteinExistence type="predicted"/>
<feature type="chain" id="PRO_5045953651" evidence="1">
    <location>
        <begin position="25"/>
        <end position="262"/>
    </location>
</feature>
<dbReference type="InterPro" id="IPR007939">
    <property type="entry name" value="Cu-R_B_prcur"/>
</dbReference>
<evidence type="ECO:0000313" key="3">
    <source>
        <dbReference type="Proteomes" id="UP000677812"/>
    </source>
</evidence>
<organism evidence="2 3">
    <name type="scientific">Neokomagataea anthophila</name>
    <dbReference type="NCBI Taxonomy" id="2826925"/>
    <lineage>
        <taxon>Bacteria</taxon>
        <taxon>Pseudomonadati</taxon>
        <taxon>Pseudomonadota</taxon>
        <taxon>Alphaproteobacteria</taxon>
        <taxon>Acetobacterales</taxon>
        <taxon>Acetobacteraceae</taxon>
        <taxon>Neokomagataea</taxon>
    </lineage>
</organism>
<evidence type="ECO:0000313" key="2">
    <source>
        <dbReference type="EMBL" id="MBR0560614.1"/>
    </source>
</evidence>